<sequence length="504" mass="58320">MLTPNYPVLYQVNTRVWIQLLSKQLHRPATLDDIPDTTLDEIASLGFDWVYFLGVWQIGDAGRSISLSNPEWLEEHRKLLIDLCDDDVCGSCFAIKNYTVSDRMGGNTAMERLRDRLHQRGLKLMLDFVPNHMAPDHTWVQTHPDFFVQGTEALLAQEPQNYCRVPLSSGEAIFAYGRDPYFAGWPDTLQLNYGNPLLQAAMLGELLTIAQLCDGVRCDMAMLILPEIFQRTWGIPAEPFWQIAIPKVRQYHLGFVFMAEVYWDLEWTLQQQGFDYTYDKRLYDRLREQHAQPVREHFWADSDYQNKSARFLENHDEPRAANTFPPDVHRAAAILTFLSPGLRFLHQGQLDGFKCKISVHLQRGPDELMDEELHTFYRKLLACLRLPILRVGSWRLLHCTPAWDGNWTWNNFISFTWEDSEGQRLLVIVNYAPYQSQCYVTLLDDDLAGKLYQLKDLMNPIVYERPGDSLVSGLYFDLLPWGYHVFDVQPVGLTAHPLESLVTA</sequence>
<dbReference type="RefSeq" id="WP_016878249.1">
    <property type="nucleotide sequence ID" value="NZ_AJLN01000120.1"/>
</dbReference>
<protein>
    <recommendedName>
        <fullName evidence="1">Glycosyl hydrolase family 13 catalytic domain-containing protein</fullName>
    </recommendedName>
</protein>
<dbReference type="Proteomes" id="UP000268857">
    <property type="component" value="Unassembled WGS sequence"/>
</dbReference>
<evidence type="ECO:0000313" key="2">
    <source>
        <dbReference type="EMBL" id="RUR74455.1"/>
    </source>
</evidence>
<gene>
    <name evidence="2" type="ORF">PCC6912_52300</name>
</gene>
<dbReference type="EMBL" id="RSCJ01000029">
    <property type="protein sequence ID" value="RUR74455.1"/>
    <property type="molecule type" value="Genomic_DNA"/>
</dbReference>
<dbReference type="SMART" id="SM00642">
    <property type="entry name" value="Aamy"/>
    <property type="match status" value="1"/>
</dbReference>
<accession>A0A3S1AB17</accession>
<dbReference type="InterPro" id="IPR006047">
    <property type="entry name" value="GH13_cat_dom"/>
</dbReference>
<dbReference type="CDD" id="cd11347">
    <property type="entry name" value="AmyAc_1"/>
    <property type="match status" value="1"/>
</dbReference>
<dbReference type="PANTHER" id="PTHR47786:SF2">
    <property type="entry name" value="GLYCOSYL HYDROLASE FAMILY 13 CATALYTIC DOMAIN-CONTAINING PROTEIN"/>
    <property type="match status" value="1"/>
</dbReference>
<comment type="caution">
    <text evidence="2">The sequence shown here is derived from an EMBL/GenBank/DDBJ whole genome shotgun (WGS) entry which is preliminary data.</text>
</comment>
<evidence type="ECO:0000313" key="3">
    <source>
        <dbReference type="Proteomes" id="UP000268857"/>
    </source>
</evidence>
<dbReference type="AlphaFoldDB" id="A0A3S1AB17"/>
<dbReference type="Pfam" id="PF00128">
    <property type="entry name" value="Alpha-amylase"/>
    <property type="match status" value="1"/>
</dbReference>
<organism evidence="2 3">
    <name type="scientific">Chlorogloeopsis fritschii PCC 6912</name>
    <dbReference type="NCBI Taxonomy" id="211165"/>
    <lineage>
        <taxon>Bacteria</taxon>
        <taxon>Bacillati</taxon>
        <taxon>Cyanobacteriota</taxon>
        <taxon>Cyanophyceae</taxon>
        <taxon>Nostocales</taxon>
        <taxon>Chlorogloeopsidaceae</taxon>
        <taxon>Chlorogloeopsis</taxon>
    </lineage>
</organism>
<dbReference type="STRING" id="211165.GCA_000317285_05471"/>
<dbReference type="SUPFAM" id="SSF51445">
    <property type="entry name" value="(Trans)glycosidases"/>
    <property type="match status" value="1"/>
</dbReference>
<feature type="domain" description="Glycosyl hydrolase family 13 catalytic" evidence="1">
    <location>
        <begin position="78"/>
        <end position="384"/>
    </location>
</feature>
<dbReference type="PANTHER" id="PTHR47786">
    <property type="entry name" value="ALPHA-1,4-GLUCAN:MALTOSE-1-PHOSPHATE MALTOSYLTRANSFERASE"/>
    <property type="match status" value="1"/>
</dbReference>
<dbReference type="Gene3D" id="3.20.20.80">
    <property type="entry name" value="Glycosidases"/>
    <property type="match status" value="1"/>
</dbReference>
<dbReference type="GO" id="GO:0005975">
    <property type="term" value="P:carbohydrate metabolic process"/>
    <property type="evidence" value="ECO:0007669"/>
    <property type="project" value="InterPro"/>
</dbReference>
<reference evidence="2 3" key="1">
    <citation type="journal article" date="2019" name="Genome Biol. Evol.">
        <title>Day and night: Metabolic profiles and evolutionary relationships of six axenic non-marine cyanobacteria.</title>
        <authorList>
            <person name="Will S.E."/>
            <person name="Henke P."/>
            <person name="Boedeker C."/>
            <person name="Huang S."/>
            <person name="Brinkmann H."/>
            <person name="Rohde M."/>
            <person name="Jarek M."/>
            <person name="Friedl T."/>
            <person name="Seufert S."/>
            <person name="Schumacher M."/>
            <person name="Overmann J."/>
            <person name="Neumann-Schaal M."/>
            <person name="Petersen J."/>
        </authorList>
    </citation>
    <scope>NUCLEOTIDE SEQUENCE [LARGE SCALE GENOMIC DNA]</scope>
    <source>
        <strain evidence="2 3">PCC 6912</strain>
    </source>
</reference>
<dbReference type="InterPro" id="IPR017853">
    <property type="entry name" value="GH"/>
</dbReference>
<proteinExistence type="predicted"/>
<name>A0A3S1AB17_CHLFR</name>
<dbReference type="OrthoDB" id="9805159at2"/>
<keyword evidence="3" id="KW-1185">Reference proteome</keyword>
<evidence type="ECO:0000259" key="1">
    <source>
        <dbReference type="SMART" id="SM00642"/>
    </source>
</evidence>